<evidence type="ECO:0000256" key="1">
    <source>
        <dbReference type="SAM" id="MobiDB-lite"/>
    </source>
</evidence>
<accession>A0A0E9WGZ0</accession>
<feature type="compositionally biased region" description="Polar residues" evidence="1">
    <location>
        <begin position="8"/>
        <end position="26"/>
    </location>
</feature>
<sequence length="54" mass="6023">MPMVPVPQHTSRTVLSRSSWAHSPTAEYSTSVALVFTWKKECGDILNFRPSNSS</sequence>
<protein>
    <submittedName>
        <fullName evidence="2">Uncharacterized protein</fullName>
    </submittedName>
</protein>
<evidence type="ECO:0000313" key="2">
    <source>
        <dbReference type="EMBL" id="JAH89561.1"/>
    </source>
</evidence>
<organism evidence="2">
    <name type="scientific">Anguilla anguilla</name>
    <name type="common">European freshwater eel</name>
    <name type="synonym">Muraena anguilla</name>
    <dbReference type="NCBI Taxonomy" id="7936"/>
    <lineage>
        <taxon>Eukaryota</taxon>
        <taxon>Metazoa</taxon>
        <taxon>Chordata</taxon>
        <taxon>Craniata</taxon>
        <taxon>Vertebrata</taxon>
        <taxon>Euteleostomi</taxon>
        <taxon>Actinopterygii</taxon>
        <taxon>Neopterygii</taxon>
        <taxon>Teleostei</taxon>
        <taxon>Anguilliformes</taxon>
        <taxon>Anguillidae</taxon>
        <taxon>Anguilla</taxon>
    </lineage>
</organism>
<reference evidence="2" key="1">
    <citation type="submission" date="2014-11" db="EMBL/GenBank/DDBJ databases">
        <authorList>
            <person name="Amaro Gonzalez C."/>
        </authorList>
    </citation>
    <scope>NUCLEOTIDE SEQUENCE</scope>
</reference>
<dbReference type="EMBL" id="GBXM01019016">
    <property type="protein sequence ID" value="JAH89561.1"/>
    <property type="molecule type" value="Transcribed_RNA"/>
</dbReference>
<dbReference type="AlphaFoldDB" id="A0A0E9WGZ0"/>
<name>A0A0E9WGZ0_ANGAN</name>
<proteinExistence type="predicted"/>
<feature type="region of interest" description="Disordered" evidence="1">
    <location>
        <begin position="1"/>
        <end position="26"/>
    </location>
</feature>
<reference evidence="2" key="2">
    <citation type="journal article" date="2015" name="Fish Shellfish Immunol.">
        <title>Early steps in the European eel (Anguilla anguilla)-Vibrio vulnificus interaction in the gills: Role of the RtxA13 toxin.</title>
        <authorList>
            <person name="Callol A."/>
            <person name="Pajuelo D."/>
            <person name="Ebbesson L."/>
            <person name="Teles M."/>
            <person name="MacKenzie S."/>
            <person name="Amaro C."/>
        </authorList>
    </citation>
    <scope>NUCLEOTIDE SEQUENCE</scope>
</reference>